<reference evidence="6" key="1">
    <citation type="submission" date="2020-01" db="EMBL/GenBank/DDBJ databases">
        <authorList>
            <person name="Rat A."/>
        </authorList>
    </citation>
    <scope>NUCLEOTIDE SEQUENCE</scope>
    <source>
        <strain evidence="6">LMG 31231</strain>
    </source>
</reference>
<protein>
    <recommendedName>
        <fullName evidence="8">Na+-dependent transporter</fullName>
    </recommendedName>
</protein>
<feature type="transmembrane region" description="Helical" evidence="5">
    <location>
        <begin position="141"/>
        <end position="166"/>
    </location>
</feature>
<dbReference type="Gene3D" id="1.20.1530.20">
    <property type="match status" value="1"/>
</dbReference>
<dbReference type="Pfam" id="PF01758">
    <property type="entry name" value="SBF"/>
    <property type="match status" value="1"/>
</dbReference>
<dbReference type="GO" id="GO:0016020">
    <property type="term" value="C:membrane"/>
    <property type="evidence" value="ECO:0007669"/>
    <property type="project" value="UniProtKB-SubCell"/>
</dbReference>
<feature type="transmembrane region" description="Helical" evidence="5">
    <location>
        <begin position="197"/>
        <end position="217"/>
    </location>
</feature>
<organism evidence="6 7">
    <name type="scientific">Neoroseomonas soli</name>
    <dbReference type="NCBI Taxonomy" id="1081025"/>
    <lineage>
        <taxon>Bacteria</taxon>
        <taxon>Pseudomonadati</taxon>
        <taxon>Pseudomonadota</taxon>
        <taxon>Alphaproteobacteria</taxon>
        <taxon>Acetobacterales</taxon>
        <taxon>Acetobacteraceae</taxon>
        <taxon>Neoroseomonas</taxon>
    </lineage>
</organism>
<evidence type="ECO:0000256" key="1">
    <source>
        <dbReference type="ARBA" id="ARBA00004141"/>
    </source>
</evidence>
<feature type="transmembrane region" description="Helical" evidence="5">
    <location>
        <begin position="45"/>
        <end position="68"/>
    </location>
</feature>
<accession>A0A9X9WXB9</accession>
<feature type="transmembrane region" description="Helical" evidence="5">
    <location>
        <begin position="229"/>
        <end position="248"/>
    </location>
</feature>
<evidence type="ECO:0000256" key="5">
    <source>
        <dbReference type="SAM" id="Phobius"/>
    </source>
</evidence>
<feature type="transmembrane region" description="Helical" evidence="5">
    <location>
        <begin position="74"/>
        <end position="94"/>
    </location>
</feature>
<evidence type="ECO:0000256" key="4">
    <source>
        <dbReference type="ARBA" id="ARBA00023136"/>
    </source>
</evidence>
<proteinExistence type="predicted"/>
<comment type="caution">
    <text evidence="6">The sequence shown here is derived from an EMBL/GenBank/DDBJ whole genome shotgun (WGS) entry which is preliminary data.</text>
</comment>
<dbReference type="AlphaFoldDB" id="A0A9X9WXB9"/>
<feature type="transmembrane region" description="Helical" evidence="5">
    <location>
        <begin position="173"/>
        <end position="191"/>
    </location>
</feature>
<keyword evidence="2 5" id="KW-0812">Transmembrane</keyword>
<evidence type="ECO:0000313" key="6">
    <source>
        <dbReference type="EMBL" id="MBR0671798.1"/>
    </source>
</evidence>
<keyword evidence="4 5" id="KW-0472">Membrane</keyword>
<evidence type="ECO:0000313" key="7">
    <source>
        <dbReference type="Proteomes" id="UP001138751"/>
    </source>
</evidence>
<evidence type="ECO:0008006" key="8">
    <source>
        <dbReference type="Google" id="ProtNLM"/>
    </source>
</evidence>
<comment type="subcellular location">
    <subcellularLocation>
        <location evidence="1">Membrane</location>
        <topology evidence="1">Multi-pass membrane protein</topology>
    </subcellularLocation>
</comment>
<feature type="transmembrane region" description="Helical" evidence="5">
    <location>
        <begin position="106"/>
        <end position="126"/>
    </location>
</feature>
<dbReference type="EMBL" id="JAAEDM010000026">
    <property type="protein sequence ID" value="MBR0671798.1"/>
    <property type="molecule type" value="Genomic_DNA"/>
</dbReference>
<dbReference type="Proteomes" id="UP001138751">
    <property type="component" value="Unassembled WGS sequence"/>
</dbReference>
<feature type="transmembrane region" description="Helical" evidence="5">
    <location>
        <begin position="6"/>
        <end position="25"/>
    </location>
</feature>
<keyword evidence="7" id="KW-1185">Reference proteome</keyword>
<dbReference type="InterPro" id="IPR004710">
    <property type="entry name" value="Bilac:Na_transpt"/>
</dbReference>
<name>A0A9X9WXB9_9PROT</name>
<dbReference type="PANTHER" id="PTHR10361:SF28">
    <property type="entry name" value="P3 PROTEIN-RELATED"/>
    <property type="match status" value="1"/>
</dbReference>
<dbReference type="InterPro" id="IPR002657">
    <property type="entry name" value="BilAc:Na_symport/Acr3"/>
</dbReference>
<keyword evidence="3 5" id="KW-1133">Transmembrane helix</keyword>
<dbReference type="RefSeq" id="WP_211862174.1">
    <property type="nucleotide sequence ID" value="NZ_JAAEDM010000026.1"/>
</dbReference>
<dbReference type="InterPro" id="IPR038770">
    <property type="entry name" value="Na+/solute_symporter_sf"/>
</dbReference>
<evidence type="ECO:0000256" key="3">
    <source>
        <dbReference type="ARBA" id="ARBA00022989"/>
    </source>
</evidence>
<feature type="transmembrane region" description="Helical" evidence="5">
    <location>
        <begin position="260"/>
        <end position="280"/>
    </location>
</feature>
<reference evidence="6" key="2">
    <citation type="journal article" date="2021" name="Syst. Appl. Microbiol.">
        <title>Roseomonas hellenica sp. nov., isolated from roots of wild-growing Alkanna tinctoria.</title>
        <authorList>
            <person name="Rat A."/>
            <person name="Naranjo H.D."/>
            <person name="Lebbe L."/>
            <person name="Cnockaert M."/>
            <person name="Krigas N."/>
            <person name="Grigoriadou K."/>
            <person name="Maloupa E."/>
            <person name="Willems A."/>
        </authorList>
    </citation>
    <scope>NUCLEOTIDE SEQUENCE</scope>
    <source>
        <strain evidence="6">LMG 31231</strain>
    </source>
</reference>
<sequence length="298" mass="30703">MQDADALLALAVRISLIAFMVGSLLDMGLEMRVRDALACLGNRRFLVRVLAFGFLAGPALAWAIGRALGLDPSYATGLMLVGLTPGAPFLPAMVRRAKGDMRHAAAMMLVTALATVAVLPVATPLIAEGLTVDAWTVARPILVLVLLPLLIGMAVFAMAPAIAAALHPWARAVGGIAALALLALCVVVYGRSMAGTFGQRVIAAEVLFLGLLTLAAYRSGGGLAQRERSVLGLGMCTRNLGAALAPLLSMEAPDERAVVAVVLALPVQLVCALVAAALFARGATSQDTNGRTTTCRSG</sequence>
<gene>
    <name evidence="6" type="ORF">GXW76_11510</name>
</gene>
<dbReference type="PANTHER" id="PTHR10361">
    <property type="entry name" value="SODIUM-BILE ACID COTRANSPORTER"/>
    <property type="match status" value="1"/>
</dbReference>
<evidence type="ECO:0000256" key="2">
    <source>
        <dbReference type="ARBA" id="ARBA00022692"/>
    </source>
</evidence>